<dbReference type="SFLD" id="SFLDF00027">
    <property type="entry name" value="p-type_atpase"/>
    <property type="match status" value="1"/>
</dbReference>
<dbReference type="InterPro" id="IPR018303">
    <property type="entry name" value="ATPase_P-typ_P_site"/>
</dbReference>
<dbReference type="OrthoDB" id="7059309at2"/>
<dbReference type="SFLD" id="SFLDG00002">
    <property type="entry name" value="C1.7:_P-type_atpase_like"/>
    <property type="match status" value="1"/>
</dbReference>
<evidence type="ECO:0000256" key="2">
    <source>
        <dbReference type="ARBA" id="ARBA00006024"/>
    </source>
</evidence>
<dbReference type="GO" id="GO:0015086">
    <property type="term" value="F:cadmium ion transmembrane transporter activity"/>
    <property type="evidence" value="ECO:0007669"/>
    <property type="project" value="TreeGrafter"/>
</dbReference>
<dbReference type="InterPro" id="IPR023298">
    <property type="entry name" value="ATPase_P-typ_TM_dom_sf"/>
</dbReference>
<dbReference type="GO" id="GO:0046872">
    <property type="term" value="F:metal ion binding"/>
    <property type="evidence" value="ECO:0007669"/>
    <property type="project" value="UniProtKB-KW"/>
</dbReference>
<proteinExistence type="inferred from homology"/>
<dbReference type="Pfam" id="PF00702">
    <property type="entry name" value="Hydrolase"/>
    <property type="match status" value="1"/>
</dbReference>
<feature type="domain" description="P-type ATPase A" evidence="9">
    <location>
        <begin position="131"/>
        <end position="230"/>
    </location>
</feature>
<keyword evidence="7 8" id="KW-0472">Membrane</keyword>
<evidence type="ECO:0000259" key="9">
    <source>
        <dbReference type="Pfam" id="PF00122"/>
    </source>
</evidence>
<dbReference type="STRING" id="307121.GA0070620_0671"/>
<protein>
    <submittedName>
        <fullName evidence="11">Heavy metal-(Cd/Co/Hg/Pb/Zn)-translocating P-type ATPase</fullName>
    </submittedName>
</protein>
<evidence type="ECO:0000256" key="5">
    <source>
        <dbReference type="ARBA" id="ARBA00022967"/>
    </source>
</evidence>
<gene>
    <name evidence="11" type="ORF">GA0070620_0671</name>
</gene>
<feature type="transmembrane region" description="Helical" evidence="8">
    <location>
        <begin position="246"/>
        <end position="265"/>
    </location>
</feature>
<dbReference type="SFLD" id="SFLDS00003">
    <property type="entry name" value="Haloacid_Dehalogenase"/>
    <property type="match status" value="1"/>
</dbReference>
<dbReference type="InterPro" id="IPR001757">
    <property type="entry name" value="P_typ_ATPase"/>
</dbReference>
<comment type="subcellular location">
    <subcellularLocation>
        <location evidence="1">Cell membrane</location>
        <topology evidence="1">Multi-pass membrane protein</topology>
    </subcellularLocation>
</comment>
<keyword evidence="4 8" id="KW-0479">Metal-binding</keyword>
<keyword evidence="3 8" id="KW-0812">Transmembrane</keyword>
<keyword evidence="12" id="KW-1185">Reference proteome</keyword>
<evidence type="ECO:0000313" key="12">
    <source>
        <dbReference type="Proteomes" id="UP000199393"/>
    </source>
</evidence>
<dbReference type="InterPro" id="IPR036412">
    <property type="entry name" value="HAD-like_sf"/>
</dbReference>
<accession>A0A1C3MY07</accession>
<name>A0A1C3MY07_9ACTN</name>
<keyword evidence="5" id="KW-1278">Translocase</keyword>
<dbReference type="NCBIfam" id="TIGR01512">
    <property type="entry name" value="ATPase-IB2_Cd"/>
    <property type="match status" value="1"/>
</dbReference>
<dbReference type="GO" id="GO:0016887">
    <property type="term" value="F:ATP hydrolysis activity"/>
    <property type="evidence" value="ECO:0007669"/>
    <property type="project" value="InterPro"/>
</dbReference>
<keyword evidence="6 8" id="KW-1133">Transmembrane helix</keyword>
<dbReference type="GO" id="GO:0005524">
    <property type="term" value="F:ATP binding"/>
    <property type="evidence" value="ECO:0007669"/>
    <property type="project" value="UniProtKB-UniRule"/>
</dbReference>
<keyword evidence="8" id="KW-1003">Cell membrane</keyword>
<feature type="domain" description="Hemerythrin-like" evidence="10">
    <location>
        <begin position="636"/>
        <end position="770"/>
    </location>
</feature>
<keyword evidence="8" id="KW-0547">Nucleotide-binding</keyword>
<dbReference type="PROSITE" id="PS00154">
    <property type="entry name" value="ATPASE_E1_E2"/>
    <property type="match status" value="1"/>
</dbReference>
<dbReference type="InterPro" id="IPR027256">
    <property type="entry name" value="P-typ_ATPase_IB"/>
</dbReference>
<dbReference type="InterPro" id="IPR051014">
    <property type="entry name" value="Cation_Transport_ATPase_IB"/>
</dbReference>
<evidence type="ECO:0000313" key="11">
    <source>
        <dbReference type="EMBL" id="SBV25201.1"/>
    </source>
</evidence>
<evidence type="ECO:0000256" key="8">
    <source>
        <dbReference type="RuleBase" id="RU362081"/>
    </source>
</evidence>
<dbReference type="SUPFAM" id="SSF81653">
    <property type="entry name" value="Calcium ATPase, transduction domain A"/>
    <property type="match status" value="1"/>
</dbReference>
<dbReference type="Proteomes" id="UP000199393">
    <property type="component" value="Chromosome I"/>
</dbReference>
<dbReference type="PATRIC" id="fig|307121.4.peg.687"/>
<dbReference type="PRINTS" id="PR00119">
    <property type="entry name" value="CATATPASE"/>
</dbReference>
<dbReference type="GO" id="GO:0005886">
    <property type="term" value="C:plasma membrane"/>
    <property type="evidence" value="ECO:0007669"/>
    <property type="project" value="UniProtKB-SubCell"/>
</dbReference>
<comment type="similarity">
    <text evidence="2 8">Belongs to the cation transport ATPase (P-type) (TC 3.A.3) family. Type IB subfamily.</text>
</comment>
<dbReference type="InterPro" id="IPR008250">
    <property type="entry name" value="ATPase_P-typ_transduc_dom_A_sf"/>
</dbReference>
<organism evidence="11 12">
    <name type="scientific">Micromonospora krabiensis</name>
    <dbReference type="NCBI Taxonomy" id="307121"/>
    <lineage>
        <taxon>Bacteria</taxon>
        <taxon>Bacillati</taxon>
        <taxon>Actinomycetota</taxon>
        <taxon>Actinomycetes</taxon>
        <taxon>Micromonosporales</taxon>
        <taxon>Micromonosporaceae</taxon>
        <taxon>Micromonospora</taxon>
    </lineage>
</organism>
<dbReference type="GO" id="GO:0019829">
    <property type="term" value="F:ATPase-coupled monoatomic cation transmembrane transporter activity"/>
    <property type="evidence" value="ECO:0007669"/>
    <property type="project" value="InterPro"/>
</dbReference>
<dbReference type="EMBL" id="LT598496">
    <property type="protein sequence ID" value="SBV25201.1"/>
    <property type="molecule type" value="Genomic_DNA"/>
</dbReference>
<evidence type="ECO:0000256" key="4">
    <source>
        <dbReference type="ARBA" id="ARBA00022723"/>
    </source>
</evidence>
<dbReference type="PANTHER" id="PTHR48085:SF5">
    <property type="entry name" value="CADMIUM_ZINC-TRANSPORTING ATPASE HMA4-RELATED"/>
    <property type="match status" value="1"/>
</dbReference>
<dbReference type="SUPFAM" id="SSF56784">
    <property type="entry name" value="HAD-like"/>
    <property type="match status" value="1"/>
</dbReference>
<feature type="transmembrane region" description="Helical" evidence="8">
    <location>
        <begin position="271"/>
        <end position="292"/>
    </location>
</feature>
<dbReference type="Gene3D" id="3.40.1110.10">
    <property type="entry name" value="Calcium-transporting ATPase, cytoplasmic domain N"/>
    <property type="match status" value="1"/>
</dbReference>
<keyword evidence="8" id="KW-0067">ATP-binding</keyword>
<reference evidence="12" key="1">
    <citation type="submission" date="2016-06" db="EMBL/GenBank/DDBJ databases">
        <authorList>
            <person name="Varghese N."/>
        </authorList>
    </citation>
    <scope>NUCLEOTIDE SEQUENCE [LARGE SCALE GENOMIC DNA]</scope>
    <source>
        <strain evidence="12">DSM 45344</strain>
    </source>
</reference>
<dbReference type="InterPro" id="IPR059000">
    <property type="entry name" value="ATPase_P-type_domA"/>
</dbReference>
<dbReference type="InterPro" id="IPR023299">
    <property type="entry name" value="ATPase_P-typ_cyto_dom_N"/>
</dbReference>
<dbReference type="Gene3D" id="3.40.50.1000">
    <property type="entry name" value="HAD superfamily/HAD-like"/>
    <property type="match status" value="1"/>
</dbReference>
<dbReference type="InterPro" id="IPR012312">
    <property type="entry name" value="Hemerythrin-like"/>
</dbReference>
<dbReference type="CDD" id="cd12108">
    <property type="entry name" value="Hr-like"/>
    <property type="match status" value="1"/>
</dbReference>
<dbReference type="InterPro" id="IPR023214">
    <property type="entry name" value="HAD_sf"/>
</dbReference>
<dbReference type="Pfam" id="PF01814">
    <property type="entry name" value="Hemerythrin"/>
    <property type="match status" value="1"/>
</dbReference>
<evidence type="ECO:0000256" key="3">
    <source>
        <dbReference type="ARBA" id="ARBA00022692"/>
    </source>
</evidence>
<dbReference type="Gene3D" id="2.70.150.10">
    <property type="entry name" value="Calcium-transporting ATPase, cytoplasmic transduction domain A"/>
    <property type="match status" value="1"/>
</dbReference>
<evidence type="ECO:0000256" key="1">
    <source>
        <dbReference type="ARBA" id="ARBA00004651"/>
    </source>
</evidence>
<dbReference type="InterPro" id="IPR044492">
    <property type="entry name" value="P_typ_ATPase_HD_dom"/>
</dbReference>
<dbReference type="NCBIfam" id="TIGR01494">
    <property type="entry name" value="ATPase_P-type"/>
    <property type="match status" value="2"/>
</dbReference>
<dbReference type="PANTHER" id="PTHR48085">
    <property type="entry name" value="CADMIUM/ZINC-TRANSPORTING ATPASE HMA2-RELATED"/>
    <property type="match status" value="1"/>
</dbReference>
<feature type="transmembrane region" description="Helical" evidence="8">
    <location>
        <begin position="23"/>
        <end position="43"/>
    </location>
</feature>
<dbReference type="NCBIfam" id="TIGR01525">
    <property type="entry name" value="ATPase-IB_hvy"/>
    <property type="match status" value="1"/>
</dbReference>
<dbReference type="PRINTS" id="PR00120">
    <property type="entry name" value="HATPASE"/>
</dbReference>
<dbReference type="AlphaFoldDB" id="A0A1C3MY07"/>
<evidence type="ECO:0000259" key="10">
    <source>
        <dbReference type="Pfam" id="PF01814"/>
    </source>
</evidence>
<evidence type="ECO:0000256" key="7">
    <source>
        <dbReference type="ARBA" id="ARBA00023136"/>
    </source>
</evidence>
<sequence>MGAEPRECVPERPTRRRRIDWRVWAPLTLLTLALLIGVGFRLADRRDAADLVWGAVTLAALLPAAWAMLRQLWHRQFGVDVIAVLALVGTLLVREYLAGAVIAVMVGTGRALEGYAQRRATRDLRALLERAPRQARRRTPDGAIEVVPLDRVAAGDRLLVGPGDVVPVDGTVEEAATLDESVVTGESQLVDRAEGEQVASGVVNAGAGFGLHATRNAAESTYAGIVRLAEEATARKAPVVRLADRYAAAFVPFTLLLAGVAWLLTGEFLRAVAVLVVATPCPLLLATPIAIVSGLSRVARRGVLIREGGSLELLGRARTLLMDKTGTLTAGRPRASEVVAAPGGDRDEVLRLAASVEQLSPHVLAAALVTLARERGLRLAEPADVTEEPGRGVTGRVDGRLVRVGQLTGEPQEWARRIRERAELAGRSTVWVGDDRGPFGAILLEDPVRPDARRTVRRLREAGLTRLVMVTGDRPRTARQVAQLVGVDDVIAQCSPREKVDRVRSEAGRAVTVMVGDGVNDAPALAEAHVGVAMGATGATASADVADAVLTVDRLDRLADAVEIARYARRIAIQSAAVGMGLAVVAMVVAALGRLPPVAGAFLQEGIDVLVILNALRALRGGLRHRGVPPETRDLLDRYAGQHAGVREALARLRDTADLVATRPDAPECVPALREVHRRFTDEVLPHESGEERRLYPALAGPPGGDEATSTMSRQHVEISRLVDRVGGHLAHLPDGRLRPDEVPDLLAALYGLDAVLRLHLAIEEEDYFSLSPTDGPPR</sequence>
<dbReference type="RefSeq" id="WP_091588481.1">
    <property type="nucleotide sequence ID" value="NZ_JBHRWG010000002.1"/>
</dbReference>
<feature type="transmembrane region" description="Helical" evidence="8">
    <location>
        <begin position="571"/>
        <end position="592"/>
    </location>
</feature>
<dbReference type="Gene3D" id="1.20.120.520">
    <property type="entry name" value="nmb1532 protein domain like"/>
    <property type="match status" value="1"/>
</dbReference>
<evidence type="ECO:0000256" key="6">
    <source>
        <dbReference type="ARBA" id="ARBA00022989"/>
    </source>
</evidence>
<dbReference type="SUPFAM" id="SSF81665">
    <property type="entry name" value="Calcium ATPase, transmembrane domain M"/>
    <property type="match status" value="1"/>
</dbReference>
<dbReference type="Pfam" id="PF00122">
    <property type="entry name" value="E1-E2_ATPase"/>
    <property type="match status" value="1"/>
</dbReference>
<feature type="transmembrane region" description="Helical" evidence="8">
    <location>
        <begin position="50"/>
        <end position="69"/>
    </location>
</feature>